<keyword evidence="15" id="KW-0131">Cell cycle</keyword>
<sequence length="135" mass="15369">MSGRRASTITEPEVNDLLQSRMAELKKLQEVELLTGKMRTLLDSLYNQINLMEIGTDSVANITSNWIQIVRAVSLAANSMMVYNDEDFKTGHPTTERLVRCALDDLGNIINDLHESHEETLTQKNEENNEEFDDK</sequence>
<evidence type="ECO:0000313" key="19">
    <source>
        <dbReference type="Proteomes" id="UP000697127"/>
    </source>
</evidence>
<gene>
    <name evidence="18" type="ORF">C6P40_002940</name>
</gene>
<dbReference type="GO" id="GO:0008608">
    <property type="term" value="P:attachment of spindle microtubules to kinetochore"/>
    <property type="evidence" value="ECO:0007669"/>
    <property type="project" value="TreeGrafter"/>
</dbReference>
<reference evidence="18" key="1">
    <citation type="submission" date="2020-11" db="EMBL/GenBank/DDBJ databases">
        <title>Kefir isolates.</title>
        <authorList>
            <person name="Marcisauskas S."/>
            <person name="Kim Y."/>
            <person name="Blasche S."/>
        </authorList>
    </citation>
    <scope>NUCLEOTIDE SEQUENCE</scope>
    <source>
        <strain evidence="18">Olga-1</strain>
    </source>
</reference>
<keyword evidence="6" id="KW-0158">Chromosome</keyword>
<evidence type="ECO:0000256" key="17">
    <source>
        <dbReference type="ARBA" id="ARBA00030568"/>
    </source>
</evidence>
<evidence type="ECO:0000256" key="9">
    <source>
        <dbReference type="ARBA" id="ARBA00022701"/>
    </source>
</evidence>
<dbReference type="GO" id="GO:0051301">
    <property type="term" value="P:cell division"/>
    <property type="evidence" value="ECO:0007669"/>
    <property type="project" value="UniProtKB-KW"/>
</dbReference>
<evidence type="ECO:0000256" key="7">
    <source>
        <dbReference type="ARBA" id="ARBA00022490"/>
    </source>
</evidence>
<evidence type="ECO:0000256" key="11">
    <source>
        <dbReference type="ARBA" id="ARBA00022829"/>
    </source>
</evidence>
<keyword evidence="11" id="KW-0159">Chromosome partition</keyword>
<evidence type="ECO:0000256" key="12">
    <source>
        <dbReference type="ARBA" id="ARBA00022838"/>
    </source>
</evidence>
<organism evidence="18 19">
    <name type="scientific">Pichia californica</name>
    <dbReference type="NCBI Taxonomy" id="460514"/>
    <lineage>
        <taxon>Eukaryota</taxon>
        <taxon>Fungi</taxon>
        <taxon>Dikarya</taxon>
        <taxon>Ascomycota</taxon>
        <taxon>Saccharomycotina</taxon>
        <taxon>Pichiomycetes</taxon>
        <taxon>Pichiales</taxon>
        <taxon>Pichiaceae</taxon>
        <taxon>Pichia</taxon>
    </lineage>
</organism>
<keyword evidence="10" id="KW-0498">Mitosis</keyword>
<evidence type="ECO:0000256" key="14">
    <source>
        <dbReference type="ARBA" id="ARBA00023242"/>
    </source>
</evidence>
<keyword evidence="12" id="KW-0995">Kinetochore</keyword>
<evidence type="ECO:0000256" key="2">
    <source>
        <dbReference type="ARBA" id="ARBA00004186"/>
    </source>
</evidence>
<dbReference type="EMBL" id="PUHW01000320">
    <property type="protein sequence ID" value="KAG0687069.1"/>
    <property type="molecule type" value="Genomic_DNA"/>
</dbReference>
<evidence type="ECO:0000313" key="18">
    <source>
        <dbReference type="EMBL" id="KAG0687069.1"/>
    </source>
</evidence>
<keyword evidence="8" id="KW-0132">Cell division</keyword>
<dbReference type="InterPro" id="IPR013963">
    <property type="entry name" value="DASH_Dad2"/>
</dbReference>
<dbReference type="GO" id="GO:0044732">
    <property type="term" value="C:mitotic spindle pole body"/>
    <property type="evidence" value="ECO:0007669"/>
    <property type="project" value="TreeGrafter"/>
</dbReference>
<dbReference type="GO" id="GO:0042729">
    <property type="term" value="C:DASH complex"/>
    <property type="evidence" value="ECO:0007669"/>
    <property type="project" value="InterPro"/>
</dbReference>
<dbReference type="OrthoDB" id="3230169at2759"/>
<dbReference type="GO" id="GO:1990023">
    <property type="term" value="C:mitotic spindle midzone"/>
    <property type="evidence" value="ECO:0007669"/>
    <property type="project" value="TreeGrafter"/>
</dbReference>
<comment type="similarity">
    <text evidence="4">Belongs to the DASH complex DAD2 family.</text>
</comment>
<dbReference type="GO" id="GO:0000278">
    <property type="term" value="P:mitotic cell cycle"/>
    <property type="evidence" value="ECO:0007669"/>
    <property type="project" value="InterPro"/>
</dbReference>
<dbReference type="Proteomes" id="UP000697127">
    <property type="component" value="Unassembled WGS sequence"/>
</dbReference>
<keyword evidence="7" id="KW-0963">Cytoplasm</keyword>
<evidence type="ECO:0000256" key="1">
    <source>
        <dbReference type="ARBA" id="ARBA00004123"/>
    </source>
</evidence>
<evidence type="ECO:0000256" key="8">
    <source>
        <dbReference type="ARBA" id="ARBA00022618"/>
    </source>
</evidence>
<keyword evidence="9" id="KW-0493">Microtubule</keyword>
<evidence type="ECO:0000256" key="10">
    <source>
        <dbReference type="ARBA" id="ARBA00022776"/>
    </source>
</evidence>
<name>A0A9P6WH34_9ASCO</name>
<evidence type="ECO:0000256" key="6">
    <source>
        <dbReference type="ARBA" id="ARBA00022454"/>
    </source>
</evidence>
<accession>A0A9P6WH34</accession>
<dbReference type="PANTHER" id="PTHR28036:SF1">
    <property type="entry name" value="DASH COMPLEX SUBUNIT DAD2"/>
    <property type="match status" value="1"/>
</dbReference>
<evidence type="ECO:0000256" key="13">
    <source>
        <dbReference type="ARBA" id="ARBA00023212"/>
    </source>
</evidence>
<keyword evidence="13" id="KW-0206">Cytoskeleton</keyword>
<evidence type="ECO:0000256" key="5">
    <source>
        <dbReference type="ARBA" id="ARBA00020260"/>
    </source>
</evidence>
<dbReference type="Pfam" id="PF08654">
    <property type="entry name" value="DASH_Dad2"/>
    <property type="match status" value="1"/>
</dbReference>
<dbReference type="PANTHER" id="PTHR28036">
    <property type="entry name" value="DASH COMPLEX SUBUNIT DAD2"/>
    <property type="match status" value="1"/>
</dbReference>
<proteinExistence type="inferred from homology"/>
<evidence type="ECO:0000256" key="16">
    <source>
        <dbReference type="ARBA" id="ARBA00023328"/>
    </source>
</evidence>
<evidence type="ECO:0000256" key="3">
    <source>
        <dbReference type="ARBA" id="ARBA00004629"/>
    </source>
</evidence>
<evidence type="ECO:0000256" key="4">
    <source>
        <dbReference type="ARBA" id="ARBA00005501"/>
    </source>
</evidence>
<comment type="caution">
    <text evidence="18">The sequence shown here is derived from an EMBL/GenBank/DDBJ whole genome shotgun (WGS) entry which is preliminary data.</text>
</comment>
<dbReference type="AlphaFoldDB" id="A0A9P6WH34"/>
<keyword evidence="14" id="KW-0539">Nucleus</keyword>
<keyword evidence="16" id="KW-0137">Centromere</keyword>
<keyword evidence="19" id="KW-1185">Reference proteome</keyword>
<dbReference type="GO" id="GO:0005874">
    <property type="term" value="C:microtubule"/>
    <property type="evidence" value="ECO:0007669"/>
    <property type="project" value="UniProtKB-KW"/>
</dbReference>
<protein>
    <recommendedName>
        <fullName evidence="5">DASH complex subunit DAD2</fullName>
    </recommendedName>
    <alternativeName>
        <fullName evidence="17">Outer kinetochore protein DAD2</fullName>
    </alternativeName>
</protein>
<evidence type="ECO:0000256" key="15">
    <source>
        <dbReference type="ARBA" id="ARBA00023306"/>
    </source>
</evidence>
<comment type="subcellular location">
    <subcellularLocation>
        <location evidence="3">Chromosome</location>
        <location evidence="3">Centromere</location>
        <location evidence="3">Kinetochore</location>
    </subcellularLocation>
    <subcellularLocation>
        <location evidence="2">Cytoplasm</location>
        <location evidence="2">Cytoskeleton</location>
        <location evidence="2">Spindle</location>
    </subcellularLocation>
    <subcellularLocation>
        <location evidence="1">Nucleus</location>
    </subcellularLocation>
</comment>